<gene>
    <name evidence="6" type="ORF">I2501_20035</name>
</gene>
<evidence type="ECO:0000256" key="3">
    <source>
        <dbReference type="ARBA" id="ARBA00023163"/>
    </source>
</evidence>
<accession>A0A931FD38</accession>
<dbReference type="GO" id="GO:0003700">
    <property type="term" value="F:DNA-binding transcription factor activity"/>
    <property type="evidence" value="ECO:0007669"/>
    <property type="project" value="InterPro"/>
</dbReference>
<dbReference type="InterPro" id="IPR050204">
    <property type="entry name" value="AraC_XylS_family_regulators"/>
</dbReference>
<dbReference type="InterPro" id="IPR018060">
    <property type="entry name" value="HTH_AraC"/>
</dbReference>
<name>A0A931FD38_9ACTN</name>
<dbReference type="Pfam" id="PF20240">
    <property type="entry name" value="DUF6597"/>
    <property type="match status" value="1"/>
</dbReference>
<evidence type="ECO:0000313" key="6">
    <source>
        <dbReference type="EMBL" id="MBF9070322.1"/>
    </source>
</evidence>
<evidence type="ECO:0000256" key="2">
    <source>
        <dbReference type="ARBA" id="ARBA00023125"/>
    </source>
</evidence>
<dbReference type="SUPFAM" id="SSF46689">
    <property type="entry name" value="Homeodomain-like"/>
    <property type="match status" value="1"/>
</dbReference>
<dbReference type="InterPro" id="IPR009057">
    <property type="entry name" value="Homeodomain-like_sf"/>
</dbReference>
<dbReference type="RefSeq" id="WP_196195504.1">
    <property type="nucleotide sequence ID" value="NZ_JADPRT010000008.1"/>
</dbReference>
<proteinExistence type="predicted"/>
<keyword evidence="3" id="KW-0804">Transcription</keyword>
<evidence type="ECO:0000259" key="5">
    <source>
        <dbReference type="PROSITE" id="PS01124"/>
    </source>
</evidence>
<dbReference type="Proteomes" id="UP000657385">
    <property type="component" value="Unassembled WGS sequence"/>
</dbReference>
<keyword evidence="1" id="KW-0805">Transcription regulation</keyword>
<dbReference type="EMBL" id="JADPRT010000008">
    <property type="protein sequence ID" value="MBF9070322.1"/>
    <property type="molecule type" value="Genomic_DNA"/>
</dbReference>
<dbReference type="Gene3D" id="1.10.10.60">
    <property type="entry name" value="Homeodomain-like"/>
    <property type="match status" value="1"/>
</dbReference>
<feature type="domain" description="HTH araC/xylS-type" evidence="5">
    <location>
        <begin position="167"/>
        <end position="269"/>
    </location>
</feature>
<dbReference type="SMART" id="SM00342">
    <property type="entry name" value="HTH_ARAC"/>
    <property type="match status" value="1"/>
</dbReference>
<protein>
    <submittedName>
        <fullName evidence="6">Helix-turn-helix transcriptional regulator</fullName>
    </submittedName>
</protein>
<dbReference type="AlphaFoldDB" id="A0A931FD38"/>
<evidence type="ECO:0000256" key="1">
    <source>
        <dbReference type="ARBA" id="ARBA00023015"/>
    </source>
</evidence>
<evidence type="ECO:0000313" key="7">
    <source>
        <dbReference type="Proteomes" id="UP000657385"/>
    </source>
</evidence>
<reference evidence="6" key="1">
    <citation type="submission" date="2020-11" db="EMBL/GenBank/DDBJ databases">
        <title>Isolation and identification of active actinomycetes.</title>
        <authorList>
            <person name="Yu B."/>
        </authorList>
    </citation>
    <scope>NUCLEOTIDE SEQUENCE</scope>
    <source>
        <strain evidence="6">NEAU-YB345</strain>
    </source>
</reference>
<comment type="caution">
    <text evidence="6">The sequence shown here is derived from an EMBL/GenBank/DDBJ whole genome shotgun (WGS) entry which is preliminary data.</text>
</comment>
<evidence type="ECO:0000256" key="4">
    <source>
        <dbReference type="SAM" id="MobiDB-lite"/>
    </source>
</evidence>
<dbReference type="PANTHER" id="PTHR46796">
    <property type="entry name" value="HTH-TYPE TRANSCRIPTIONAL ACTIVATOR RHAS-RELATED"/>
    <property type="match status" value="1"/>
</dbReference>
<feature type="region of interest" description="Disordered" evidence="4">
    <location>
        <begin position="1"/>
        <end position="25"/>
    </location>
</feature>
<sequence length="272" mass="30030">MAAAETGGRRGVLHPEQGASRFTVTTAAPGPRLAPYVEYHWIVRWDVTRRPPYDSKVLSHPNVHLVFEESGPLVYGVIRGVYTRRLTGAGQVHGVRFLPGGFRAFSDGPVQDLVDQVLPGSRFFGPEIEALGPRVLACADTDEMVRLVEDFLPTVPAFRDALPDPQATLAAAVVDEITRDRSLLRVEQVADRFDTSPRTLQRLFAEYVGVSPKWTLRRARLHEAAQRADGDADIDWAALAADLGYADQAHLTRDFTAAVGVSPTRYTRGHRH</sequence>
<dbReference type="PROSITE" id="PS01124">
    <property type="entry name" value="HTH_ARAC_FAMILY_2"/>
    <property type="match status" value="1"/>
</dbReference>
<organism evidence="6 7">
    <name type="scientific">Streptacidiphilus fuscans</name>
    <dbReference type="NCBI Taxonomy" id="2789292"/>
    <lineage>
        <taxon>Bacteria</taxon>
        <taxon>Bacillati</taxon>
        <taxon>Actinomycetota</taxon>
        <taxon>Actinomycetes</taxon>
        <taxon>Kitasatosporales</taxon>
        <taxon>Streptomycetaceae</taxon>
        <taxon>Streptacidiphilus</taxon>
    </lineage>
</organism>
<dbReference type="Pfam" id="PF12833">
    <property type="entry name" value="HTH_18"/>
    <property type="match status" value="1"/>
</dbReference>
<dbReference type="InterPro" id="IPR046532">
    <property type="entry name" value="DUF6597"/>
</dbReference>
<keyword evidence="7" id="KW-1185">Reference proteome</keyword>
<dbReference type="GO" id="GO:0043565">
    <property type="term" value="F:sequence-specific DNA binding"/>
    <property type="evidence" value="ECO:0007669"/>
    <property type="project" value="InterPro"/>
</dbReference>
<keyword evidence="2" id="KW-0238">DNA-binding</keyword>